<evidence type="ECO:0000313" key="19">
    <source>
        <dbReference type="Proteomes" id="UP000031121"/>
    </source>
</evidence>
<keyword evidence="19" id="KW-1185">Reference proteome</keyword>
<dbReference type="CDD" id="cd01557">
    <property type="entry name" value="BCAT_beta_family"/>
    <property type="match status" value="1"/>
</dbReference>
<sequence length="316" mass="34657">MADIQEVQYIWKNGEIIPWAEATTHVLSHSLHYGSGVFEGIRCYENPETHKSYVFRLQDHMERLVRSCKIAMIDLPYTADELVRATVDIIKANGLKKCYIRPLVYRGYGVMGVDPTGAPTDVIIAVWPWDAYLGAEALAKGIKVGVSSWRQRSNNAIPPAVKATASYMNSLLAKLEAKAHGYGEAIMLNEAGLVCEGTGENLFVVRNGVISTPPLSDGLLEGITRDSVLQIATDMFEDGEIDACPLEESLTRTDLYVADEVFMTGSAAELTPVASVDERQVGSGSRGPVTEALQARFFDAVYGNAERYADWLTEVE</sequence>
<dbReference type="Proteomes" id="UP000031121">
    <property type="component" value="Chromosome"/>
</dbReference>
<dbReference type="KEGG" id="cbac:JI75_08615"/>
<dbReference type="InterPro" id="IPR043132">
    <property type="entry name" value="BCAT-like_C"/>
</dbReference>
<keyword evidence="10 16" id="KW-0663">Pyridoxal phosphate</keyword>
<comment type="function">
    <text evidence="2 17">Acts on leucine, isoleucine and valine.</text>
</comment>
<dbReference type="SUPFAM" id="SSF56752">
    <property type="entry name" value="D-aminoacid aminotransferase-like PLP-dependent enzymes"/>
    <property type="match status" value="1"/>
</dbReference>
<dbReference type="InterPro" id="IPR050571">
    <property type="entry name" value="Class-IV_PLP-Dep_Aminotrnsfr"/>
</dbReference>
<evidence type="ECO:0000256" key="11">
    <source>
        <dbReference type="ARBA" id="ARBA00023304"/>
    </source>
</evidence>
<comment type="catalytic activity">
    <reaction evidence="12 17">
        <text>L-valine + 2-oxoglutarate = 3-methyl-2-oxobutanoate + L-glutamate</text>
        <dbReference type="Rhea" id="RHEA:24813"/>
        <dbReference type="ChEBI" id="CHEBI:11851"/>
        <dbReference type="ChEBI" id="CHEBI:16810"/>
        <dbReference type="ChEBI" id="CHEBI:29985"/>
        <dbReference type="ChEBI" id="CHEBI:57762"/>
        <dbReference type="EC" id="2.6.1.42"/>
    </reaction>
</comment>
<dbReference type="EMBL" id="CP009302">
    <property type="protein sequence ID" value="AJC12703.1"/>
    <property type="molecule type" value="Genomic_DNA"/>
</dbReference>
<dbReference type="AlphaFoldDB" id="A0A0A8B7B0"/>
<evidence type="ECO:0000256" key="9">
    <source>
        <dbReference type="ARBA" id="ARBA00022679"/>
    </source>
</evidence>
<dbReference type="InterPro" id="IPR001544">
    <property type="entry name" value="Aminotrans_IV"/>
</dbReference>
<reference evidence="18 19" key="2">
    <citation type="journal article" date="2015" name="Genome Announc.">
        <title>Complete Genome Sequence of Coriobacteriaceae Strain 68-1-3, a Novel Mucus-Degrading Isolate from the Swine Intestinal Tract.</title>
        <authorList>
            <person name="Looft T."/>
            <person name="Bayles D.O."/>
            <person name="Alt D.P."/>
            <person name="Stanton T.B."/>
        </authorList>
    </citation>
    <scope>NUCLEOTIDE SEQUENCE [LARGE SCALE GENOMIC DNA]</scope>
    <source>
        <strain evidence="18 19">68-1-3</strain>
    </source>
</reference>
<evidence type="ECO:0000256" key="16">
    <source>
        <dbReference type="RuleBase" id="RU004516"/>
    </source>
</evidence>
<organism evidence="18 19">
    <name type="scientific">Berryella intestinalis</name>
    <dbReference type="NCBI Taxonomy" id="1531429"/>
    <lineage>
        <taxon>Bacteria</taxon>
        <taxon>Bacillati</taxon>
        <taxon>Actinomycetota</taxon>
        <taxon>Coriobacteriia</taxon>
        <taxon>Eggerthellales</taxon>
        <taxon>Eggerthellaceae</taxon>
        <taxon>Berryella</taxon>
    </lineage>
</organism>
<evidence type="ECO:0000256" key="7">
    <source>
        <dbReference type="ARBA" id="ARBA00022576"/>
    </source>
</evidence>
<dbReference type="InterPro" id="IPR036038">
    <property type="entry name" value="Aminotransferase-like"/>
</dbReference>
<evidence type="ECO:0000256" key="1">
    <source>
        <dbReference type="ARBA" id="ARBA00001933"/>
    </source>
</evidence>
<dbReference type="Gene3D" id="3.20.10.10">
    <property type="entry name" value="D-amino Acid Aminotransferase, subunit A, domain 2"/>
    <property type="match status" value="1"/>
</dbReference>
<dbReference type="PROSITE" id="PS00770">
    <property type="entry name" value="AA_TRANSFER_CLASS_4"/>
    <property type="match status" value="1"/>
</dbReference>
<dbReference type="InterPro" id="IPR018300">
    <property type="entry name" value="Aminotrans_IV_CS"/>
</dbReference>
<dbReference type="OrthoDB" id="9804984at2"/>
<reference evidence="19" key="1">
    <citation type="submission" date="2014-08" db="EMBL/GenBank/DDBJ databases">
        <title>Coriobacteriaceae sp. complete genome.</title>
        <authorList>
            <person name="Looft T."/>
            <person name="Bayles D.O."/>
            <person name="Stanton T.B."/>
        </authorList>
    </citation>
    <scope>NUCLEOTIDE SEQUENCE [LARGE SCALE GENOMIC DNA]</scope>
    <source>
        <strain evidence="19">68-1-3</strain>
    </source>
</reference>
<dbReference type="UniPathway" id="UPA00049">
    <property type="reaction ID" value="UER00062"/>
</dbReference>
<protein>
    <recommendedName>
        <fullName evidence="17">Branched-chain-amino-acid aminotransferase</fullName>
        <shortName evidence="17">BCAT</shortName>
        <ecNumber evidence="17">2.6.1.42</ecNumber>
    </recommendedName>
</protein>
<dbReference type="RefSeq" id="WP_039690135.1">
    <property type="nucleotide sequence ID" value="NZ_CP009302.1"/>
</dbReference>
<dbReference type="UniPathway" id="UPA00047">
    <property type="reaction ID" value="UER00058"/>
</dbReference>
<evidence type="ECO:0000256" key="2">
    <source>
        <dbReference type="ARBA" id="ARBA00003109"/>
    </source>
</evidence>
<comment type="similarity">
    <text evidence="6 15">Belongs to the class-IV pyridoxal-phosphate-dependent aminotransferase family.</text>
</comment>
<evidence type="ECO:0000256" key="12">
    <source>
        <dbReference type="ARBA" id="ARBA00048212"/>
    </source>
</evidence>
<dbReference type="InterPro" id="IPR033939">
    <property type="entry name" value="BCAT_family"/>
</dbReference>
<dbReference type="GO" id="GO:0052656">
    <property type="term" value="F:L-isoleucine-2-oxoglutarate transaminase activity"/>
    <property type="evidence" value="ECO:0007669"/>
    <property type="project" value="RHEA"/>
</dbReference>
<dbReference type="STRING" id="1531429.JI75_08615"/>
<dbReference type="Gene3D" id="3.30.470.10">
    <property type="match status" value="1"/>
</dbReference>
<evidence type="ECO:0000256" key="4">
    <source>
        <dbReference type="ARBA" id="ARBA00004931"/>
    </source>
</evidence>
<dbReference type="GO" id="GO:0009099">
    <property type="term" value="P:L-valine biosynthetic process"/>
    <property type="evidence" value="ECO:0007669"/>
    <property type="project" value="UniProtKB-UniPathway"/>
</dbReference>
<dbReference type="NCBIfam" id="TIGR01122">
    <property type="entry name" value="ilvE_I"/>
    <property type="match status" value="1"/>
</dbReference>
<keyword evidence="11 17" id="KW-0100">Branched-chain amino acid biosynthesis</keyword>
<comment type="pathway">
    <text evidence="3 17">Amino-acid biosynthesis; L-isoleucine biosynthesis; L-isoleucine from 2-oxobutanoate: step 4/4.</text>
</comment>
<dbReference type="GO" id="GO:0009098">
    <property type="term" value="P:L-leucine biosynthetic process"/>
    <property type="evidence" value="ECO:0007669"/>
    <property type="project" value="UniProtKB-UniPathway"/>
</dbReference>
<accession>A0A0A8B7B0</accession>
<evidence type="ECO:0000256" key="14">
    <source>
        <dbReference type="ARBA" id="ARBA00049229"/>
    </source>
</evidence>
<comment type="pathway">
    <text evidence="5 17">Amino-acid biosynthesis; L-leucine biosynthesis; L-leucine from 3-methyl-2-oxobutanoate: step 4/4.</text>
</comment>
<evidence type="ECO:0000256" key="15">
    <source>
        <dbReference type="RuleBase" id="RU004106"/>
    </source>
</evidence>
<evidence type="ECO:0000256" key="5">
    <source>
        <dbReference type="ARBA" id="ARBA00005072"/>
    </source>
</evidence>
<comment type="pathway">
    <text evidence="4 17">Amino-acid biosynthesis; L-valine biosynthesis; L-valine from pyruvate: step 4/4.</text>
</comment>
<dbReference type="UniPathway" id="UPA00048">
    <property type="reaction ID" value="UER00073"/>
</dbReference>
<evidence type="ECO:0000256" key="13">
    <source>
        <dbReference type="ARBA" id="ARBA00048798"/>
    </source>
</evidence>
<gene>
    <name evidence="17" type="primary">ilvE</name>
    <name evidence="18" type="ORF">JI75_08615</name>
</gene>
<evidence type="ECO:0000256" key="3">
    <source>
        <dbReference type="ARBA" id="ARBA00004824"/>
    </source>
</evidence>
<dbReference type="InterPro" id="IPR043131">
    <property type="entry name" value="BCAT-like_N"/>
</dbReference>
<keyword evidence="9 17" id="KW-0808">Transferase</keyword>
<dbReference type="GO" id="GO:0052654">
    <property type="term" value="F:L-leucine-2-oxoglutarate transaminase activity"/>
    <property type="evidence" value="ECO:0007669"/>
    <property type="project" value="RHEA"/>
</dbReference>
<dbReference type="InterPro" id="IPR005785">
    <property type="entry name" value="B_amino_transI"/>
</dbReference>
<name>A0A0A8B7B0_9ACTN</name>
<dbReference type="FunFam" id="3.20.10.10:FF:000002">
    <property type="entry name" value="D-alanine aminotransferase"/>
    <property type="match status" value="1"/>
</dbReference>
<evidence type="ECO:0000256" key="17">
    <source>
        <dbReference type="RuleBase" id="RU364094"/>
    </source>
</evidence>
<evidence type="ECO:0000256" key="10">
    <source>
        <dbReference type="ARBA" id="ARBA00022898"/>
    </source>
</evidence>
<comment type="catalytic activity">
    <reaction evidence="14 17">
        <text>L-leucine + 2-oxoglutarate = 4-methyl-2-oxopentanoate + L-glutamate</text>
        <dbReference type="Rhea" id="RHEA:18321"/>
        <dbReference type="ChEBI" id="CHEBI:16810"/>
        <dbReference type="ChEBI" id="CHEBI:17865"/>
        <dbReference type="ChEBI" id="CHEBI:29985"/>
        <dbReference type="ChEBI" id="CHEBI:57427"/>
        <dbReference type="EC" id="2.6.1.42"/>
    </reaction>
</comment>
<keyword evidence="8 17" id="KW-0028">Amino-acid biosynthesis</keyword>
<proteinExistence type="inferred from homology"/>
<evidence type="ECO:0000256" key="6">
    <source>
        <dbReference type="ARBA" id="ARBA00009320"/>
    </source>
</evidence>
<keyword evidence="7 17" id="KW-0032">Aminotransferase</keyword>
<comment type="cofactor">
    <cofactor evidence="1 16">
        <name>pyridoxal 5'-phosphate</name>
        <dbReference type="ChEBI" id="CHEBI:597326"/>
    </cofactor>
</comment>
<dbReference type="PANTHER" id="PTHR42743">
    <property type="entry name" value="AMINO-ACID AMINOTRANSFERASE"/>
    <property type="match status" value="1"/>
</dbReference>
<dbReference type="NCBIfam" id="NF005146">
    <property type="entry name" value="PRK06606.1"/>
    <property type="match status" value="1"/>
</dbReference>
<dbReference type="GO" id="GO:0052655">
    <property type="term" value="F:L-valine-2-oxoglutarate transaminase activity"/>
    <property type="evidence" value="ECO:0007669"/>
    <property type="project" value="RHEA"/>
</dbReference>
<dbReference type="GO" id="GO:0009097">
    <property type="term" value="P:isoleucine biosynthetic process"/>
    <property type="evidence" value="ECO:0007669"/>
    <property type="project" value="UniProtKB-UniPathway"/>
</dbReference>
<dbReference type="HOGENOM" id="CLU_020844_3_1_11"/>
<dbReference type="PANTHER" id="PTHR42743:SF11">
    <property type="entry name" value="AMINODEOXYCHORISMATE LYASE"/>
    <property type="match status" value="1"/>
</dbReference>
<evidence type="ECO:0000256" key="8">
    <source>
        <dbReference type="ARBA" id="ARBA00022605"/>
    </source>
</evidence>
<evidence type="ECO:0000313" key="18">
    <source>
        <dbReference type="EMBL" id="AJC12703.1"/>
    </source>
</evidence>
<comment type="catalytic activity">
    <reaction evidence="13 17">
        <text>L-isoleucine + 2-oxoglutarate = (S)-3-methyl-2-oxopentanoate + L-glutamate</text>
        <dbReference type="Rhea" id="RHEA:24801"/>
        <dbReference type="ChEBI" id="CHEBI:16810"/>
        <dbReference type="ChEBI" id="CHEBI:29985"/>
        <dbReference type="ChEBI" id="CHEBI:35146"/>
        <dbReference type="ChEBI" id="CHEBI:58045"/>
        <dbReference type="EC" id="2.6.1.42"/>
    </reaction>
</comment>
<dbReference type="Pfam" id="PF01063">
    <property type="entry name" value="Aminotran_4"/>
    <property type="match status" value="1"/>
</dbReference>
<dbReference type="EC" id="2.6.1.42" evidence="17"/>